<name>A0A6I4U1L8_9SPHN</name>
<dbReference type="PRINTS" id="PR00133">
    <property type="entry name" value="GLHYDRLASE3"/>
</dbReference>
<feature type="signal peptide" evidence="7">
    <location>
        <begin position="1"/>
        <end position="36"/>
    </location>
</feature>
<evidence type="ECO:0000256" key="6">
    <source>
        <dbReference type="ARBA" id="ARBA00023295"/>
    </source>
</evidence>
<dbReference type="InterPro" id="IPR001764">
    <property type="entry name" value="Glyco_hydro_3_N"/>
</dbReference>
<dbReference type="EC" id="3.2.1.21" evidence="3"/>
<dbReference type="SUPFAM" id="SSF52279">
    <property type="entry name" value="Beta-D-glucan exohydrolase, C-terminal domain"/>
    <property type="match status" value="1"/>
</dbReference>
<comment type="similarity">
    <text evidence="2">Belongs to the glycosyl hydrolase 3 family.</text>
</comment>
<dbReference type="PROSITE" id="PS51257">
    <property type="entry name" value="PROKAR_LIPOPROTEIN"/>
    <property type="match status" value="1"/>
</dbReference>
<keyword evidence="4 7" id="KW-0732">Signal</keyword>
<dbReference type="EMBL" id="WTYJ01000004">
    <property type="protein sequence ID" value="MXP00759.1"/>
    <property type="molecule type" value="Genomic_DNA"/>
</dbReference>
<dbReference type="InterPro" id="IPR036962">
    <property type="entry name" value="Glyco_hydro_3_N_sf"/>
</dbReference>
<dbReference type="SUPFAM" id="SSF51445">
    <property type="entry name" value="(Trans)glycosidases"/>
    <property type="match status" value="1"/>
</dbReference>
<dbReference type="AlphaFoldDB" id="A0A6I4U1L8"/>
<keyword evidence="6" id="KW-0326">Glycosidase</keyword>
<dbReference type="Proteomes" id="UP000469430">
    <property type="component" value="Unassembled WGS sequence"/>
</dbReference>
<evidence type="ECO:0000256" key="2">
    <source>
        <dbReference type="ARBA" id="ARBA00005336"/>
    </source>
</evidence>
<accession>A0A6I4U1L8</accession>
<proteinExistence type="inferred from homology"/>
<evidence type="ECO:0000256" key="7">
    <source>
        <dbReference type="SAM" id="SignalP"/>
    </source>
</evidence>
<dbReference type="PANTHER" id="PTHR30620">
    <property type="entry name" value="PERIPLASMIC BETA-GLUCOSIDASE-RELATED"/>
    <property type="match status" value="1"/>
</dbReference>
<dbReference type="InterPro" id="IPR036881">
    <property type="entry name" value="Glyco_hydro_3_C_sf"/>
</dbReference>
<sequence>MIFRSANRLDKTLLIGAALPLLLLAGCAPAVGSASAAGPAKQIELGSRHKPILQTDGLSFRDLDADGRISAFEDWRLPARARARDLVARMTVEEKIGTLLHGSLPGPGGRFNPDDDGYGLELVGQAINQRHVTSFISRLSAAPQRMAQQNNAVQELAEQSRLGIPVTISSDPRNHFQYVLGASEVGGGFSQWPESLGLAALGDADVVHAFADIARREYRAVGLHMTLSPQVDLAVEPRWGRQLGTFGSDAALNSRMGAAYVSGFQGSADGLRPDGVISVVKHFAGYGAQPDGFDAHNYYGRFADLTGAELEHHISAFDGALAAKVAGVMPAYPILRGATVDGKPLEPVGAGFSSVLIDGVLRQRLGYQGIVLSDWAVTQDCDEPCRAPTAENPQTPPHIATSWGVDNLTKTERFALGLKAGIDQFGGVDDPAPIADAVSRGLMPQDRIDHAVERIMESKFQLGIFDNPYVDPDAAAAVLGNAEFAAQAGAVQRRAQVLLQNEGAMLPVKAQSRRVYLFGVDPEAARRAGLTVVATPAEADFAIVRSEAPAEMLHPHHFFGSRYKEGRLDFRTGDPAYDALVAASSEVPTVFAIFLDRPAILTNVQGNARAILANFGASDDAVIDVVLGRAVAEGRLPFELPSSMEAVLAQRPAAPDDSANPLYPRGAGILAKR</sequence>
<reference evidence="9 10" key="1">
    <citation type="submission" date="2019-12" db="EMBL/GenBank/DDBJ databases">
        <title>Genomic-based taxomic classification of the family Erythrobacteraceae.</title>
        <authorList>
            <person name="Xu L."/>
        </authorList>
    </citation>
    <scope>NUCLEOTIDE SEQUENCE [LARGE SCALE GENOMIC DNA]</scope>
    <source>
        <strain evidence="9 10">S36</strain>
    </source>
</reference>
<evidence type="ECO:0000313" key="9">
    <source>
        <dbReference type="EMBL" id="MXP00759.1"/>
    </source>
</evidence>
<dbReference type="GO" id="GO:0008422">
    <property type="term" value="F:beta-glucosidase activity"/>
    <property type="evidence" value="ECO:0007669"/>
    <property type="project" value="UniProtKB-EC"/>
</dbReference>
<dbReference type="Gene3D" id="3.40.50.1700">
    <property type="entry name" value="Glycoside hydrolase family 3 C-terminal domain"/>
    <property type="match status" value="1"/>
</dbReference>
<evidence type="ECO:0000256" key="4">
    <source>
        <dbReference type="ARBA" id="ARBA00022729"/>
    </source>
</evidence>
<organism evidence="9 10">
    <name type="scientific">Croceibacterium xixiisoli</name>
    <dbReference type="NCBI Taxonomy" id="1476466"/>
    <lineage>
        <taxon>Bacteria</taxon>
        <taxon>Pseudomonadati</taxon>
        <taxon>Pseudomonadota</taxon>
        <taxon>Alphaproteobacteria</taxon>
        <taxon>Sphingomonadales</taxon>
        <taxon>Erythrobacteraceae</taxon>
        <taxon>Croceibacterium</taxon>
    </lineage>
</organism>
<dbReference type="RefSeq" id="WP_161392473.1">
    <property type="nucleotide sequence ID" value="NZ_JBHSCP010000003.1"/>
</dbReference>
<dbReference type="PANTHER" id="PTHR30620:SF16">
    <property type="entry name" value="LYSOSOMAL BETA GLUCOSIDASE"/>
    <property type="match status" value="1"/>
</dbReference>
<comment type="catalytic activity">
    <reaction evidence="1">
        <text>Hydrolysis of terminal, non-reducing beta-D-glucosyl residues with release of beta-D-glucose.</text>
        <dbReference type="EC" id="3.2.1.21"/>
    </reaction>
</comment>
<protein>
    <recommendedName>
        <fullName evidence="3">beta-glucosidase</fullName>
        <ecNumber evidence="3">3.2.1.21</ecNumber>
    </recommendedName>
</protein>
<keyword evidence="5 9" id="KW-0378">Hydrolase</keyword>
<feature type="chain" id="PRO_5026117529" description="beta-glucosidase" evidence="7">
    <location>
        <begin position="37"/>
        <end position="673"/>
    </location>
</feature>
<comment type="caution">
    <text evidence="9">The sequence shown here is derived from an EMBL/GenBank/DDBJ whole genome shotgun (WGS) entry which is preliminary data.</text>
</comment>
<dbReference type="GO" id="GO:0009251">
    <property type="term" value="P:glucan catabolic process"/>
    <property type="evidence" value="ECO:0007669"/>
    <property type="project" value="TreeGrafter"/>
</dbReference>
<dbReference type="InterPro" id="IPR051915">
    <property type="entry name" value="Cellulose_Degrad_GH3"/>
</dbReference>
<evidence type="ECO:0000313" key="10">
    <source>
        <dbReference type="Proteomes" id="UP000469430"/>
    </source>
</evidence>
<dbReference type="OrthoDB" id="9781691at2"/>
<evidence type="ECO:0000256" key="1">
    <source>
        <dbReference type="ARBA" id="ARBA00000448"/>
    </source>
</evidence>
<evidence type="ECO:0000259" key="8">
    <source>
        <dbReference type="Pfam" id="PF00933"/>
    </source>
</evidence>
<keyword evidence="10" id="KW-1185">Reference proteome</keyword>
<dbReference type="InterPro" id="IPR017853">
    <property type="entry name" value="GH"/>
</dbReference>
<evidence type="ECO:0000256" key="5">
    <source>
        <dbReference type="ARBA" id="ARBA00022801"/>
    </source>
</evidence>
<gene>
    <name evidence="9" type="ORF">GRI97_17345</name>
</gene>
<evidence type="ECO:0000256" key="3">
    <source>
        <dbReference type="ARBA" id="ARBA00012744"/>
    </source>
</evidence>
<feature type="domain" description="Glycoside hydrolase family 3 N-terminal" evidence="8">
    <location>
        <begin position="125"/>
        <end position="456"/>
    </location>
</feature>
<dbReference type="Gene3D" id="3.20.20.300">
    <property type="entry name" value="Glycoside hydrolase, family 3, N-terminal domain"/>
    <property type="match status" value="1"/>
</dbReference>
<dbReference type="Pfam" id="PF00933">
    <property type="entry name" value="Glyco_hydro_3"/>
    <property type="match status" value="1"/>
</dbReference>